<dbReference type="EMBL" id="AL844503">
    <property type="protein sequence ID" value="CAD49244.1"/>
    <property type="molecule type" value="Genomic_DNA"/>
</dbReference>
<dbReference type="SUPFAM" id="SSF140924">
    <property type="entry name" value="Duffy binding domain-like"/>
    <property type="match status" value="4"/>
</dbReference>
<dbReference type="FunFam" id="1.10.1900.40:FF:000001">
    <property type="entry name" value="Erythrocyte membrane protein 1"/>
    <property type="match status" value="1"/>
</dbReference>
<feature type="compositionally biased region" description="Polar residues" evidence="2">
    <location>
        <begin position="1166"/>
        <end position="1184"/>
    </location>
</feature>
<dbReference type="GO" id="GO:0098609">
    <property type="term" value="P:cell-cell adhesion"/>
    <property type="evidence" value="ECO:0000304"/>
    <property type="project" value="GeneDB"/>
</dbReference>
<dbReference type="GO" id="GO:0020013">
    <property type="term" value="P:symbiont-mediated perturbation of host erythrocyte aggregation"/>
    <property type="evidence" value="ECO:0000304"/>
    <property type="project" value="GeneDB"/>
</dbReference>
<dbReference type="GO" id="GO:0020002">
    <property type="term" value="C:host cell plasma membrane"/>
    <property type="evidence" value="ECO:0000304"/>
    <property type="project" value="GeneDB"/>
</dbReference>
<gene>
    <name evidence="9" type="ORF">PF3D7_0420900</name>
</gene>
<evidence type="ECO:0000259" key="5">
    <source>
        <dbReference type="Pfam" id="PF15445"/>
    </source>
</evidence>
<dbReference type="Pfam" id="PF22672">
    <property type="entry name" value="DBL_C"/>
    <property type="match status" value="2"/>
</dbReference>
<dbReference type="InterPro" id="IPR029210">
    <property type="entry name" value="PfEMP1_NTS"/>
</dbReference>
<feature type="domain" description="Plasmodium falciparum erythrocyte membrane protein-1 N-terminal segment" evidence="6">
    <location>
        <begin position="20"/>
        <end position="55"/>
    </location>
</feature>
<reference evidence="9 10" key="2">
    <citation type="journal article" date="2002" name="Nature">
        <title>Sequence of Plasmodium falciparum chromosomes 1, 3-9 and 13.</title>
        <authorList>
            <person name="Hall N."/>
            <person name="Pain A."/>
            <person name="Berriman M."/>
            <person name="Churcher C."/>
            <person name="Harris B."/>
            <person name="Harris D."/>
            <person name="Mungall K."/>
            <person name="Bowman S."/>
            <person name="Atkin R."/>
            <person name="Baker S."/>
            <person name="Barron A."/>
            <person name="Brooks K."/>
            <person name="Buckee C.O."/>
            <person name="Burrows C."/>
            <person name="Cherevach I."/>
            <person name="Chillingworth C."/>
            <person name="Chillingworth T."/>
            <person name="Christodoulou Z."/>
            <person name="Clark L."/>
            <person name="Clark R."/>
            <person name="Corto C."/>
            <person name="Cronin A."/>
            <person name="Davies R."/>
            <person name="Davies P."/>
            <person name="Dear P."/>
            <person name="Dearden F."/>
            <person name="Doggett J."/>
            <person name="Feltwell T."/>
            <person name="Goble A."/>
            <person name="Goodhead I."/>
            <person name="Gwilliam R."/>
            <person name="Hamlin N."/>
            <person name="Hance Z."/>
            <person name="Harper D."/>
            <person name="Hauser H."/>
            <person name="Hornsby T."/>
            <person name="Holroyd S."/>
            <person name="Horrocks P."/>
            <person name="Humphray S."/>
            <person name="Jagels K."/>
            <person name="James D."/>
            <person name="Johnson D."/>
            <person name="Kerhornou A."/>
            <person name="Knight A."/>
            <person name="Kontfortov B."/>
            <person name="Keyes S."/>
            <person name="Larke N."/>
            <person name="Lawson D."/>
            <person name="Lennard N."/>
            <person name="Line A."/>
            <person name="Maddison M."/>
            <person name="McLean J."/>
            <person name="Mooney P."/>
            <person name="Moule S."/>
            <person name="Murphy L."/>
            <person name="Oliver K."/>
            <person name="Ormond D."/>
            <person name="Price C."/>
            <person name="Quail M.A."/>
            <person name="Rabbinowitsch E."/>
            <person name="Rajandream M-A."/>
            <person name="Rutter S."/>
            <person name="Rutherford K.M."/>
            <person name="Sanders M."/>
            <person name="Simmonds M."/>
            <person name="Seeger K."/>
            <person name="Sharp S."/>
            <person name="Smith R."/>
            <person name="Squares R."/>
            <person name="Squares S."/>
            <person name="Stevens K."/>
            <person name="Taylor K."/>
            <person name="Tivey A."/>
            <person name="Unwin L."/>
            <person name="Whitehead S."/>
            <person name="Woodward J."/>
            <person name="Sulston J.E."/>
            <person name="Craig A."/>
            <person name="Newbold C."/>
            <person name="Barrell B.G."/>
        </authorList>
    </citation>
    <scope>NUCLEOTIDE SEQUENCE [LARGE SCALE GENOMIC DNA]</scope>
    <source>
        <strain evidence="10">Isolate 3D7</strain>
    </source>
</reference>
<reference evidence="10" key="1">
    <citation type="journal article" date="2002" name="Nature">
        <title>Genome sequence of the human malaria parasite Plasmodium falciparum.</title>
        <authorList>
            <person name="Gardner M.J."/>
            <person name="Hall N."/>
            <person name="Fung E."/>
            <person name="White O."/>
            <person name="Berriman M."/>
            <person name="Hyman R.W."/>
            <person name="Carlton J.M."/>
            <person name="Pain A."/>
            <person name="Nelson K.E."/>
            <person name="Bowman S."/>
            <person name="Paulsen I.T."/>
            <person name="James K."/>
            <person name="Eisen J.A."/>
            <person name="Rutherford K."/>
            <person name="Salzberg S.L."/>
            <person name="Craig A."/>
            <person name="Kyes S."/>
            <person name="Chan M.S."/>
            <person name="Nene V."/>
            <person name="Shallom S.J."/>
            <person name="Suh B."/>
            <person name="Peterson J."/>
            <person name="Angiuoli S."/>
            <person name="Pertea M."/>
            <person name="Allen J."/>
            <person name="Selengut J."/>
            <person name="Haft D."/>
            <person name="Mather M.W."/>
            <person name="Vaidya A.B."/>
            <person name="Martin D.M."/>
            <person name="Fairlamb A.H."/>
            <person name="Fraunholz M.J."/>
            <person name="Roos D.S."/>
            <person name="Ralph S.A."/>
            <person name="McFadden G.I."/>
            <person name="Cummings L.M."/>
            <person name="Subramanian G.M."/>
            <person name="Mungall C."/>
            <person name="Venter J.C."/>
            <person name="Carucci D.J."/>
            <person name="Hoffman S.L."/>
            <person name="Newbold C."/>
            <person name="Davis R.W."/>
            <person name="Fraser C.M."/>
            <person name="Barrell B."/>
        </authorList>
    </citation>
    <scope>NUCLEOTIDE SEQUENCE [LARGE SCALE GENOMIC DNA]</scope>
    <source>
        <strain evidence="10">Isolate 3D7</strain>
    </source>
</reference>
<evidence type="ECO:0000313" key="9">
    <source>
        <dbReference type="EMBL" id="CAD49244.1"/>
    </source>
</evidence>
<dbReference type="OrthoDB" id="378882at2759"/>
<dbReference type="Pfam" id="PF15445">
    <property type="entry name" value="ATS"/>
    <property type="match status" value="1"/>
</dbReference>
<dbReference type="RefSeq" id="XP_001351514.1">
    <property type="nucleotide sequence ID" value="XM_001351478.1"/>
</dbReference>
<feature type="compositionally biased region" description="Polar residues" evidence="2">
    <location>
        <begin position="1622"/>
        <end position="1631"/>
    </location>
</feature>
<dbReference type="OMA" id="ENDGINT"/>
<dbReference type="GO" id="GO:0020033">
    <property type="term" value="P:antigenic variation"/>
    <property type="evidence" value="ECO:0000304"/>
    <property type="project" value="GeneDB"/>
</dbReference>
<dbReference type="Gene3D" id="1.20.1310.20">
    <property type="entry name" value="Duffy-antigen binding domain"/>
    <property type="match status" value="2"/>
</dbReference>
<feature type="domain" description="Duffy-antigen binding" evidence="4">
    <location>
        <begin position="934"/>
        <end position="1117"/>
    </location>
</feature>
<dbReference type="Pfam" id="PF18562">
    <property type="entry name" value="CIDR1_gamma"/>
    <property type="match status" value="1"/>
</dbReference>
<dbReference type="GO" id="GO:0050839">
    <property type="term" value="F:cell adhesion molecule binding"/>
    <property type="evidence" value="ECO:0000304"/>
    <property type="project" value="GeneDB"/>
</dbReference>
<feature type="domain" description="Plasmodium falciparum erythrocyte membrane protein 1 acidic terminal segment" evidence="5">
    <location>
        <begin position="1763"/>
        <end position="2201"/>
    </location>
</feature>
<dbReference type="GO" id="GO:0046789">
    <property type="term" value="F:host cell surface receptor binding"/>
    <property type="evidence" value="ECO:0007669"/>
    <property type="project" value="InterPro"/>
</dbReference>
<dbReference type="InterPro" id="IPR054595">
    <property type="entry name" value="DBL_C"/>
</dbReference>
<dbReference type="Pfam" id="PF05424">
    <property type="entry name" value="Duffy_binding"/>
    <property type="match status" value="2"/>
</dbReference>
<feature type="compositionally biased region" description="Low complexity" evidence="2">
    <location>
        <begin position="1063"/>
        <end position="1076"/>
    </location>
</feature>
<feature type="compositionally biased region" description="Acidic residues" evidence="2">
    <location>
        <begin position="1636"/>
        <end position="1648"/>
    </location>
</feature>
<dbReference type="FunFam" id="1.20.58.1930:FF:000001">
    <property type="entry name" value="Erythrocyte membrane protein 1, PfEMP1"/>
    <property type="match status" value="1"/>
</dbReference>
<dbReference type="PhylomeDB" id="Q8IFQ5"/>
<dbReference type="VEuPathDB" id="PlasmoDB:PF3D7_0420900"/>
<dbReference type="InterPro" id="IPR044932">
    <property type="entry name" value="PfEMP1_ATS_sf"/>
</dbReference>
<feature type="domain" description="Duffy-binding-like" evidence="8">
    <location>
        <begin position="1200"/>
        <end position="1344"/>
    </location>
</feature>
<dbReference type="HOGENOM" id="CLU_000332_0_0_1"/>
<feature type="domain" description="Duffy-antigen binding" evidence="4">
    <location>
        <begin position="126"/>
        <end position="320"/>
    </location>
</feature>
<feature type="coiled-coil region" evidence="1">
    <location>
        <begin position="1264"/>
        <end position="1291"/>
    </location>
</feature>
<dbReference type="Gene3D" id="1.20.58.1930">
    <property type="match status" value="1"/>
</dbReference>
<accession>Q8IFQ5</accession>
<feature type="compositionally biased region" description="Low complexity" evidence="2">
    <location>
        <begin position="1132"/>
        <end position="1143"/>
    </location>
</feature>
<dbReference type="Gene3D" id="1.20.58.830">
    <property type="match status" value="3"/>
</dbReference>
<dbReference type="Gene3D" id="1.10.1900.40">
    <property type="entry name" value="Acidic terminal segments, variant surface antigen of PfEMP1"/>
    <property type="match status" value="2"/>
</dbReference>
<evidence type="ECO:0000259" key="3">
    <source>
        <dbReference type="Pfam" id="PF03011"/>
    </source>
</evidence>
<feature type="region of interest" description="Disordered" evidence="2">
    <location>
        <begin position="82"/>
        <end position="102"/>
    </location>
</feature>
<feature type="region of interest" description="Disordered" evidence="2">
    <location>
        <begin position="764"/>
        <end position="783"/>
    </location>
</feature>
<feature type="region of interest" description="Disordered" evidence="2">
    <location>
        <begin position="2078"/>
        <end position="2099"/>
    </location>
</feature>
<feature type="domain" description="Duffy-binding-like" evidence="3">
    <location>
        <begin position="656"/>
        <end position="805"/>
    </location>
</feature>
<evidence type="ECO:0000259" key="8">
    <source>
        <dbReference type="Pfam" id="PF22672"/>
    </source>
</evidence>
<evidence type="ECO:0000256" key="1">
    <source>
        <dbReference type="SAM" id="Coils"/>
    </source>
</evidence>
<dbReference type="Proteomes" id="UP000001450">
    <property type="component" value="Chromosome 4"/>
</dbReference>
<dbReference type="GeneID" id="4794161"/>
<dbReference type="InterPro" id="IPR008602">
    <property type="entry name" value="Duffy-antigen-binding"/>
</dbReference>
<evidence type="ECO:0000259" key="7">
    <source>
        <dbReference type="Pfam" id="PF18562"/>
    </source>
</evidence>
<evidence type="ECO:0000313" key="10">
    <source>
        <dbReference type="Proteomes" id="UP000001450"/>
    </source>
</evidence>
<feature type="compositionally biased region" description="Acidic residues" evidence="2">
    <location>
        <begin position="827"/>
        <end position="869"/>
    </location>
</feature>
<feature type="compositionally biased region" description="Pro residues" evidence="2">
    <location>
        <begin position="1715"/>
        <end position="1726"/>
    </location>
</feature>
<dbReference type="SMR" id="Q8IFQ5"/>
<feature type="domain" description="Duffy-binding-like" evidence="8">
    <location>
        <begin position="324"/>
        <end position="484"/>
    </location>
</feature>
<feature type="domain" description="Cysteine-rich interdomain region 1 gamma" evidence="7">
    <location>
        <begin position="1396"/>
        <end position="1459"/>
    </location>
</feature>
<dbReference type="Pfam" id="PF15447">
    <property type="entry name" value="NTS"/>
    <property type="match status" value="1"/>
</dbReference>
<dbReference type="Pfam" id="PF03011">
    <property type="entry name" value="PFEMP"/>
    <property type="match status" value="2"/>
</dbReference>
<evidence type="ECO:0000259" key="4">
    <source>
        <dbReference type="Pfam" id="PF05424"/>
    </source>
</evidence>
<dbReference type="FunFam" id="1.10.1900.40:FF:000009">
    <property type="match status" value="1"/>
</dbReference>
<evidence type="ECO:0000259" key="6">
    <source>
        <dbReference type="Pfam" id="PF15447"/>
    </source>
</evidence>
<dbReference type="GO" id="GO:0016020">
    <property type="term" value="C:membrane"/>
    <property type="evidence" value="ECO:0007669"/>
    <property type="project" value="InterPro"/>
</dbReference>
<dbReference type="GO" id="GO:0020035">
    <property type="term" value="P:adhesion of symbiont to microvasculature"/>
    <property type="evidence" value="ECO:0000304"/>
    <property type="project" value="GeneDB"/>
</dbReference>
<dbReference type="KEGG" id="pfa:PF3D7_0420900"/>
<dbReference type="GO" id="GO:0020030">
    <property type="term" value="C:infected host cell surface knob"/>
    <property type="evidence" value="ECO:0000304"/>
    <property type="project" value="GeneDB"/>
</dbReference>
<dbReference type="InterPro" id="IPR004258">
    <property type="entry name" value="DBL"/>
</dbReference>
<feature type="domain" description="Duffy-binding-like" evidence="3">
    <location>
        <begin position="1475"/>
        <end position="1621"/>
    </location>
</feature>
<dbReference type="FunFam" id="1.20.58.830:FF:000003">
    <property type="entry name" value="Erythrocyte membrane protein 1, PfEMP1"/>
    <property type="match status" value="1"/>
</dbReference>
<organism evidence="9 10">
    <name type="scientific">Plasmodium falciparum (isolate 3D7)</name>
    <dbReference type="NCBI Taxonomy" id="36329"/>
    <lineage>
        <taxon>Eukaryota</taxon>
        <taxon>Sar</taxon>
        <taxon>Alveolata</taxon>
        <taxon>Apicomplexa</taxon>
        <taxon>Aconoidasida</taxon>
        <taxon>Haemosporida</taxon>
        <taxon>Plasmodiidae</taxon>
        <taxon>Plasmodium</taxon>
        <taxon>Plasmodium (Laverania)</taxon>
    </lineage>
</organism>
<feature type="region of interest" description="Disordered" evidence="2">
    <location>
        <begin position="1061"/>
        <end position="1084"/>
    </location>
</feature>
<dbReference type="FunFam" id="1.20.1310.20:FF:000001">
    <property type="entry name" value="Erythrocyte membrane protein 1, PfEMP1"/>
    <property type="match status" value="1"/>
</dbReference>
<dbReference type="FunFam" id="1.20.1310.20:FF:000018">
    <property type="entry name" value="Erythrocyte membrane protein 1, PfEMP1"/>
    <property type="match status" value="1"/>
</dbReference>
<dbReference type="InterPro" id="IPR042202">
    <property type="entry name" value="Duffy-ag-bd_sf"/>
</dbReference>
<feature type="region of interest" description="Disordered" evidence="2">
    <location>
        <begin position="800"/>
        <end position="882"/>
    </location>
</feature>
<dbReference type="InParanoid" id="Q8IFQ5"/>
<dbReference type="FunFam" id="1.20.58.830:FF:000002">
    <property type="entry name" value="Erythrocyte membrane protein 1, PfEMP1"/>
    <property type="match status" value="1"/>
</dbReference>
<name>Q8IFQ5_PLAF7</name>
<keyword evidence="10" id="KW-1185">Reference proteome</keyword>
<dbReference type="InterPro" id="IPR029211">
    <property type="entry name" value="PfEMP1_ATS"/>
</dbReference>
<sequence length="2201" mass="250923">MVPPGGRQGGSGEDGIDDKDAKHLLDSIGKIVHEQVKNDAKTYKGELEGKLSLATTIGELNYTKDPCIFDYSKLINGSGSGGVTARDDPCGNGSGKGEDVSRFSDKEGAQCANSKIHGNSKGSNGGACAPLRRLHLCNKNMEKIATSTAKHDLLVDVCMAANYEAQSLIRDHPQHKRTNPDSKICTELARSFADIGDIVRGRDLYRGNKKENKQREKLEENLRKIFENIYEGLSNNGVKARYEGDKENFYQLREDWWALNRDQVWKALTCSDDLKDASYFRPTCSDRKGSCSQAKDNCRCDGSNTDQVPTYFDYVPQFLRWFEEWAEDFCRKKKKKLEKLEQQCRGVYEGKERYCSRNGFDCEKTVNARGKVRMGKGCTDCFFACNPYIDWIEKQKEQFDKQKQKYDEEIKKYTKVASSSSGGRAKRAARGGSNVNGYEKIFYKKLKDSGYESVGEFLDLLSKEEVCKNFKEKEEGKIDFKTVKSSSAKNSDDSNKTFCRTKYCQPCPLCGMKKNNNGEWEHKKKGKCTSGNLYRPIDGAIHTDINFLYSGDRHDDIEKKLNRFCDETNGDTINSVAGVSGTGVVAGSNSRSKELYQEWKCYKGKDVEKVKDGKDEDDEDYEDDYHKEVENAGGLCILENNDGKEKVNKQKTYNDFFYYWVAHMLKDSIHWKKKLEKCLKNGTKTRCKNNKCNRECGCFQKWVEQKKKKEWGKIIEHFYKQEGIPPGTHDITLEGVLKKEVLLTSLQEGYGNAEDIEHIKQLLEEEENEENEGTPGADNKNKNTIDKLLDHEEGIAKECQQKQNECPKKPPKKTPGGPDRALKPEEVDASSEDHYDEEGGEDEEEEEDKEEEGEDGEDVQDDVAEEDTAKEEGSSTTETQLPDACNIVKTLFESTKNFEDACRQKYGPKAPTSWKCVPTTGDKDGATGKSDGSICVPPRRRRLYIHKVDDNVKDDASLRKWFIESSAVETFFLWHEYKMEKKREDIEKQKANEKVVDTSNVGEELQNDLEGNGTIPEEFKRQMFYTLGDYKDIFEGKSIEVGDEKDKQKMKEIEKKIQAHINSGSSSPPHGTPGQPNSVTTPQQTWWSRNAPSIWKGMICALTYKEDGEKSTDDKTTLKRNDDVYEKIFGKPPNNDNPQNPNNGTFHKKYHYDSVRLKDDDDQSGDKLQSTSAPSDTPTLNNPKLSDFVLRPTYFRYLEEWGESFCGTRKRMLEQLEKVCRSGETGKEHCSGDGHVCEKDYLNHNNMFADSYCPDCKKACRKYKKWIEKKLEEFQKQKDKYKGELDKLTKDKSGGDKKFCEEIKNHSSAANFLKELKHGKDNQGNSDQDNKLDFENIPQTFSRSTYCKTCPPNKVNCSSGSKSRTSGGTNRCTEVKKNGETWEKVFDKIAKNNGKTTTIDVHMIDRRAPFIKKYLENSKNSEESNNSLFKDSYLFKSVRDQNWECKFENENKDVCKLKNFNDKIDLNQYTTFKVLLIYWLEDFIEGYYILKKRKVFEQCKENGENTCSEESKNYCACVKVWLEKKKNEWDQIKKHFKDRKSDDGDTVVSKVRNFLETLIPRIAPKKNNGEVTELSDLEKSLGCNCAGRAENSKEDEKEDVVLCLLTKLEDKANKCKEDQKPNGENQAQTCEKSAPVEDEDDEPLEEENPVTQPNICPKVETTEETVDEGKCEEDTVTPSLGPKDDSEKDEKKEENSEDTTAAEGEENGAPGSSGTPPPPPAAPPSTPAKTKESKKPKSTKKPRIKTLNVLDHPAVIPALMSSTIMWSIGIGFATFTYFYLKKKTKSSVRNLFQILQIPKGDYDIPTKLSPNRYIPYTSGKYRGKRYIYLEGDSGTDSGYTDHYSDITSSESEYEEMDINDIYVPGSPKYKTLIEVVLEPSKSNGNTLGDDMVPTTNTFTDEEWNELKHDFISNMLQNQPNDYKSEDIPLNTQPNTLYFNKPEEKPFITSIHDRNLYSGEEYSYNINMSTNSMDDIPINRDNNVYSGIDLINDTLSGNQHIDIYDEVLKRKENELFGTKHHTKRTSTQNVAKPARDDPIHNQLDLFHKWLDRHRDMCKKWNNKEGLLDKLKEEWNKDTNSGKLSDNIHSDNKPGDIPSDNHVLNSDVSIQIDMGNPKYINQFTCVDSNPNLTLRSNPNLMGNQNPNLNLVENNINPNHQNQNQVGDTNFVDTPTNPTNVQIEMDVNTKLVKEKYPIGDVWDI</sequence>
<dbReference type="AlphaFoldDB" id="Q8IFQ5"/>
<dbReference type="InterPro" id="IPR041480">
    <property type="entry name" value="CIDR1_gamma"/>
</dbReference>
<protein>
    <submittedName>
        <fullName evidence="9">Erythrocyte membrane protein 1, PfEMP1</fullName>
    </submittedName>
</protein>
<feature type="region of interest" description="Disordered" evidence="2">
    <location>
        <begin position="1615"/>
        <end position="1745"/>
    </location>
</feature>
<proteinExistence type="predicted"/>
<evidence type="ECO:0000256" key="2">
    <source>
        <dbReference type="SAM" id="MobiDB-lite"/>
    </source>
</evidence>
<feature type="coiled-coil region" evidence="1">
    <location>
        <begin position="389"/>
        <end position="416"/>
    </location>
</feature>
<feature type="compositionally biased region" description="Basic and acidic residues" evidence="2">
    <location>
        <begin position="1682"/>
        <end position="1694"/>
    </location>
</feature>
<feature type="region of interest" description="Disordered" evidence="2">
    <location>
        <begin position="1126"/>
        <end position="1184"/>
    </location>
</feature>
<dbReference type="FunFam" id="1.20.58.830:FF:000004">
    <property type="entry name" value="Erythrocyte membrane protein 1, PfEMP1"/>
    <property type="match status" value="1"/>
</dbReference>
<keyword evidence="1" id="KW-0175">Coiled coil</keyword>
<dbReference type="PaxDb" id="5833-PFD1000c"/>